<dbReference type="SUPFAM" id="SSF103473">
    <property type="entry name" value="MFS general substrate transporter"/>
    <property type="match status" value="1"/>
</dbReference>
<feature type="transmembrane region" description="Helical" evidence="4">
    <location>
        <begin position="289"/>
        <end position="310"/>
    </location>
</feature>
<keyword evidence="2 4" id="KW-1133">Transmembrane helix</keyword>
<keyword evidence="3 4" id="KW-0472">Membrane</keyword>
<feature type="transmembrane region" description="Helical" evidence="4">
    <location>
        <begin position="225"/>
        <end position="243"/>
    </location>
</feature>
<evidence type="ECO:0000313" key="6">
    <source>
        <dbReference type="EMBL" id="WQD77964.1"/>
    </source>
</evidence>
<sequence length="415" mass="44083">MIEPEDAWRRRWLLVLAGGIVMGAALGVRNVQGLFLMPVTLDHGWSREVFGFALALQNLLWGVSQPFTGMVADRFGSARVIAAGAVLYAAGLAVMAYSATAGFYTLGTGLLVGVALSGCAFGAVYGALSRLFPADRRSWALGVAGTIGGLGQFCMVPLAQDMLTGLGWRNATVVFALVMLSTAPLAAFLRDRPVAVPKAKTDGVPDRAAQTIAAAVREALTHRGYWLLNAGFFACGFQLAFIASHMPAYLLDHGLTARHASTALAIIALANTAGTFLCGYAGGFLRRKYLLSAIYFVRAAAMLMFVVLPLTPVSLYVFSFVMGLIWLGTVPLTNGIVSQVFGVKYITTLFGFVFLGHQLGSFFGVWLGGVVYDATHSYDMLWYGAAALGVVAGVLHLPIDDARVAQRARPLVQAA</sequence>
<dbReference type="InterPro" id="IPR011701">
    <property type="entry name" value="MFS"/>
</dbReference>
<dbReference type="PROSITE" id="PS50850">
    <property type="entry name" value="MFS"/>
    <property type="match status" value="1"/>
</dbReference>
<evidence type="ECO:0000256" key="3">
    <source>
        <dbReference type="ARBA" id="ARBA00023136"/>
    </source>
</evidence>
<evidence type="ECO:0000256" key="2">
    <source>
        <dbReference type="ARBA" id="ARBA00022989"/>
    </source>
</evidence>
<dbReference type="PANTHER" id="PTHR11360:SF284">
    <property type="entry name" value="EG:103B4.3 PROTEIN-RELATED"/>
    <property type="match status" value="1"/>
</dbReference>
<evidence type="ECO:0000259" key="5">
    <source>
        <dbReference type="PROSITE" id="PS50850"/>
    </source>
</evidence>
<dbReference type="Proteomes" id="UP001325479">
    <property type="component" value="Chromosome"/>
</dbReference>
<feature type="transmembrane region" description="Helical" evidence="4">
    <location>
        <begin position="316"/>
        <end position="337"/>
    </location>
</feature>
<name>A0ABZ0WKU7_9BURK</name>
<gene>
    <name evidence="6" type="ORF">U0042_28765</name>
</gene>
<feature type="transmembrane region" description="Helical" evidence="4">
    <location>
        <begin position="263"/>
        <end position="282"/>
    </location>
</feature>
<feature type="transmembrane region" description="Helical" evidence="4">
    <location>
        <begin position="103"/>
        <end position="127"/>
    </location>
</feature>
<accession>A0ABZ0WKU7</accession>
<proteinExistence type="predicted"/>
<organism evidence="6 7">
    <name type="scientific">Paraburkholderia kururiensis</name>
    <dbReference type="NCBI Taxonomy" id="984307"/>
    <lineage>
        <taxon>Bacteria</taxon>
        <taxon>Pseudomonadati</taxon>
        <taxon>Pseudomonadota</taxon>
        <taxon>Betaproteobacteria</taxon>
        <taxon>Burkholderiales</taxon>
        <taxon>Burkholderiaceae</taxon>
        <taxon>Paraburkholderia</taxon>
    </lineage>
</organism>
<dbReference type="EMBL" id="CP139965">
    <property type="protein sequence ID" value="WQD77964.1"/>
    <property type="molecule type" value="Genomic_DNA"/>
</dbReference>
<feature type="domain" description="Major facilitator superfamily (MFS) profile" evidence="5">
    <location>
        <begin position="11"/>
        <end position="404"/>
    </location>
</feature>
<feature type="transmembrane region" description="Helical" evidence="4">
    <location>
        <begin position="380"/>
        <end position="399"/>
    </location>
</feature>
<evidence type="ECO:0000256" key="1">
    <source>
        <dbReference type="ARBA" id="ARBA00022692"/>
    </source>
</evidence>
<dbReference type="CDD" id="cd17355">
    <property type="entry name" value="MFS_YcxA_like"/>
    <property type="match status" value="1"/>
</dbReference>
<feature type="transmembrane region" description="Helical" evidence="4">
    <location>
        <begin position="349"/>
        <end position="368"/>
    </location>
</feature>
<dbReference type="RefSeq" id="WP_114811379.1">
    <property type="nucleotide sequence ID" value="NZ_CP139965.1"/>
</dbReference>
<keyword evidence="7" id="KW-1185">Reference proteome</keyword>
<reference evidence="6 7" key="1">
    <citation type="submission" date="2023-12" db="EMBL/GenBank/DDBJ databases">
        <title>Genome sequencing and assembly of bacterial species from a model synthetic community.</title>
        <authorList>
            <person name="Hogle S.L."/>
        </authorList>
    </citation>
    <scope>NUCLEOTIDE SEQUENCE [LARGE SCALE GENOMIC DNA]</scope>
    <source>
        <strain evidence="6 7">HAMBI 2494</strain>
    </source>
</reference>
<dbReference type="PANTHER" id="PTHR11360">
    <property type="entry name" value="MONOCARBOXYLATE TRANSPORTER"/>
    <property type="match status" value="1"/>
</dbReference>
<protein>
    <submittedName>
        <fullName evidence="6">MFS transporter</fullName>
    </submittedName>
</protein>
<feature type="transmembrane region" description="Helical" evidence="4">
    <location>
        <begin position="49"/>
        <end position="68"/>
    </location>
</feature>
<dbReference type="InterPro" id="IPR050327">
    <property type="entry name" value="Proton-linked_MCT"/>
</dbReference>
<evidence type="ECO:0000313" key="7">
    <source>
        <dbReference type="Proteomes" id="UP001325479"/>
    </source>
</evidence>
<feature type="transmembrane region" description="Helical" evidence="4">
    <location>
        <begin position="12"/>
        <end position="29"/>
    </location>
</feature>
<feature type="transmembrane region" description="Helical" evidence="4">
    <location>
        <begin position="139"/>
        <end position="159"/>
    </location>
</feature>
<dbReference type="Gene3D" id="1.20.1250.20">
    <property type="entry name" value="MFS general substrate transporter like domains"/>
    <property type="match status" value="2"/>
</dbReference>
<dbReference type="InterPro" id="IPR036259">
    <property type="entry name" value="MFS_trans_sf"/>
</dbReference>
<feature type="transmembrane region" description="Helical" evidence="4">
    <location>
        <begin position="171"/>
        <end position="189"/>
    </location>
</feature>
<evidence type="ECO:0000256" key="4">
    <source>
        <dbReference type="SAM" id="Phobius"/>
    </source>
</evidence>
<feature type="transmembrane region" description="Helical" evidence="4">
    <location>
        <begin position="80"/>
        <end position="97"/>
    </location>
</feature>
<dbReference type="Pfam" id="PF07690">
    <property type="entry name" value="MFS_1"/>
    <property type="match status" value="1"/>
</dbReference>
<keyword evidence="1 4" id="KW-0812">Transmembrane</keyword>
<dbReference type="InterPro" id="IPR020846">
    <property type="entry name" value="MFS_dom"/>
</dbReference>